<evidence type="ECO:0000313" key="3">
    <source>
        <dbReference type="Proteomes" id="UP001320148"/>
    </source>
</evidence>
<organism evidence="2 3">
    <name type="scientific">Desulfoluna limicola</name>
    <dbReference type="NCBI Taxonomy" id="2810562"/>
    <lineage>
        <taxon>Bacteria</taxon>
        <taxon>Pseudomonadati</taxon>
        <taxon>Thermodesulfobacteriota</taxon>
        <taxon>Desulfobacteria</taxon>
        <taxon>Desulfobacterales</taxon>
        <taxon>Desulfolunaceae</taxon>
        <taxon>Desulfoluna</taxon>
    </lineage>
</organism>
<gene>
    <name evidence="2" type="ORF">DSLASN_28620</name>
</gene>
<proteinExistence type="predicted"/>
<dbReference type="EMBL" id="AP024488">
    <property type="protein sequence ID" value="BCS97230.1"/>
    <property type="molecule type" value="Genomic_DNA"/>
</dbReference>
<feature type="chain" id="PRO_5046458427" evidence="1">
    <location>
        <begin position="25"/>
        <end position="491"/>
    </location>
</feature>
<feature type="signal peptide" evidence="1">
    <location>
        <begin position="1"/>
        <end position="24"/>
    </location>
</feature>
<keyword evidence="1" id="KW-0732">Signal</keyword>
<dbReference type="RefSeq" id="WP_236888656.1">
    <property type="nucleotide sequence ID" value="NZ_AP024488.1"/>
</dbReference>
<dbReference type="Proteomes" id="UP001320148">
    <property type="component" value="Chromosome"/>
</dbReference>
<name>A0ABM7PI18_9BACT</name>
<evidence type="ECO:0000256" key="1">
    <source>
        <dbReference type="SAM" id="SignalP"/>
    </source>
</evidence>
<protein>
    <submittedName>
        <fullName evidence="2">Uncharacterized protein</fullName>
    </submittedName>
</protein>
<reference evidence="2 3" key="1">
    <citation type="submission" date="2021-02" db="EMBL/GenBank/DDBJ databases">
        <title>Complete genome of Desulfoluna sp. strain ASN36.</title>
        <authorList>
            <person name="Takahashi A."/>
            <person name="Kojima H."/>
            <person name="Fukui M."/>
        </authorList>
    </citation>
    <scope>NUCLEOTIDE SEQUENCE [LARGE SCALE GENOMIC DNA]</scope>
    <source>
        <strain evidence="2 3">ASN36</strain>
    </source>
</reference>
<accession>A0ABM7PI18</accession>
<evidence type="ECO:0000313" key="2">
    <source>
        <dbReference type="EMBL" id="BCS97230.1"/>
    </source>
</evidence>
<keyword evidence="3" id="KW-1185">Reference proteome</keyword>
<sequence>MKKTSMFLPAVLLLSLIFSATLMAESPDPTVYLRGNQMSFNSRYAAKIQNGNIWVKERDAQTDAIEWNILELPEGLAGDVTELAMDDEHIIALNGERQIYTMWNGLDEVSDFTWQVEWGIPFWKGPGMKLTEEIIAWDFSVVSRREDGYWTDPAGHLFEVGAGKCSHIWVLGANGQDLIYIDPWLPIDYSYGICGPERGAFKAVNMSSSGSFLFLINQYGDMYTRFYDFDIGGADFIFPSSWEDQSDKLIPAIQIPSAWIRHPKISGEITDRISIHKIGRNCVNRTMRVEGLDAYGNTGYYEKDVTEVEGSSQWVFHPTGQPLLGTPITNLEEDCTSRTLGERDDRHYAKNMTNLATLSDSLPWYRIINEKDWAAELTNFSAYNTPVDLVVHLSPSESITLKLHTKETLRVSPRPWGLSDDPKYIPGSIEVPRNLLDNFSNLPVKSQKFIRSYLMKRRHTRVDIQATLDKVTVTGTAGGLLIVWKFDHPEP</sequence>